<dbReference type="SUPFAM" id="SSF46894">
    <property type="entry name" value="C-terminal effector domain of the bipartite response regulators"/>
    <property type="match status" value="1"/>
</dbReference>
<evidence type="ECO:0000256" key="3">
    <source>
        <dbReference type="ARBA" id="ARBA00023015"/>
    </source>
</evidence>
<proteinExistence type="predicted"/>
<evidence type="ECO:0000256" key="7">
    <source>
        <dbReference type="PROSITE-ProRule" id="PRU01091"/>
    </source>
</evidence>
<name>A0A5A7N4V8_9PROT</name>
<feature type="domain" description="Response regulatory" evidence="8">
    <location>
        <begin position="2"/>
        <end position="116"/>
    </location>
</feature>
<keyword evidence="11" id="KW-1185">Reference proteome</keyword>
<dbReference type="Pfam" id="PF00486">
    <property type="entry name" value="Trans_reg_C"/>
    <property type="match status" value="1"/>
</dbReference>
<gene>
    <name evidence="10" type="ORF">JCM17846_10040</name>
</gene>
<feature type="DNA-binding region" description="OmpR/PhoB-type" evidence="7">
    <location>
        <begin position="124"/>
        <end position="224"/>
    </location>
</feature>
<evidence type="ECO:0000256" key="6">
    <source>
        <dbReference type="PROSITE-ProRule" id="PRU00169"/>
    </source>
</evidence>
<dbReference type="InterPro" id="IPR016032">
    <property type="entry name" value="Sig_transdc_resp-reg_C-effctor"/>
</dbReference>
<dbReference type="InterPro" id="IPR001867">
    <property type="entry name" value="OmpR/PhoB-type_DNA-bd"/>
</dbReference>
<dbReference type="SUPFAM" id="SSF52172">
    <property type="entry name" value="CheY-like"/>
    <property type="match status" value="1"/>
</dbReference>
<dbReference type="GO" id="GO:0000156">
    <property type="term" value="F:phosphorelay response regulator activity"/>
    <property type="evidence" value="ECO:0007669"/>
    <property type="project" value="TreeGrafter"/>
</dbReference>
<evidence type="ECO:0000256" key="4">
    <source>
        <dbReference type="ARBA" id="ARBA00023125"/>
    </source>
</evidence>
<keyword evidence="2" id="KW-0902">Two-component regulatory system</keyword>
<dbReference type="SMART" id="SM00862">
    <property type="entry name" value="Trans_reg_C"/>
    <property type="match status" value="1"/>
</dbReference>
<keyword evidence="1" id="KW-0597">Phosphoprotein</keyword>
<keyword evidence="4 7" id="KW-0238">DNA-binding</keyword>
<dbReference type="InterPro" id="IPR039420">
    <property type="entry name" value="WalR-like"/>
</dbReference>
<dbReference type="AlphaFoldDB" id="A0A5A7N4V8"/>
<dbReference type="InterPro" id="IPR036388">
    <property type="entry name" value="WH-like_DNA-bd_sf"/>
</dbReference>
<evidence type="ECO:0000256" key="2">
    <source>
        <dbReference type="ARBA" id="ARBA00023012"/>
    </source>
</evidence>
<dbReference type="RefSeq" id="WP_052370680.1">
    <property type="nucleotide sequence ID" value="NZ_BKCN01000003.1"/>
</dbReference>
<comment type="caution">
    <text evidence="10">The sequence shown here is derived from an EMBL/GenBank/DDBJ whole genome shotgun (WGS) entry which is preliminary data.</text>
</comment>
<dbReference type="GO" id="GO:0006355">
    <property type="term" value="P:regulation of DNA-templated transcription"/>
    <property type="evidence" value="ECO:0007669"/>
    <property type="project" value="InterPro"/>
</dbReference>
<reference evidence="10 11" key="1">
    <citation type="submission" date="2019-09" db="EMBL/GenBank/DDBJ databases">
        <title>NBRP : Genome information of microbial organism related human and environment.</title>
        <authorList>
            <person name="Hattori M."/>
            <person name="Oshima K."/>
            <person name="Inaba H."/>
            <person name="Suda W."/>
            <person name="Sakamoto M."/>
            <person name="Iino T."/>
            <person name="Kitahara M."/>
            <person name="Oshida Y."/>
            <person name="Iida T."/>
            <person name="Kudo T."/>
            <person name="Itoh T."/>
            <person name="Ohkuma M."/>
        </authorList>
    </citation>
    <scope>NUCLEOTIDE SEQUENCE [LARGE SCALE GENOMIC DNA]</scope>
    <source>
        <strain evidence="10 11">Q-1</strain>
    </source>
</reference>
<accession>A0A5A7N4V8</accession>
<evidence type="ECO:0000256" key="1">
    <source>
        <dbReference type="ARBA" id="ARBA00022553"/>
    </source>
</evidence>
<dbReference type="Gene3D" id="6.10.250.690">
    <property type="match status" value="1"/>
</dbReference>
<dbReference type="PROSITE" id="PS51755">
    <property type="entry name" value="OMPR_PHOB"/>
    <property type="match status" value="1"/>
</dbReference>
<dbReference type="CDD" id="cd00383">
    <property type="entry name" value="trans_reg_C"/>
    <property type="match status" value="1"/>
</dbReference>
<dbReference type="PROSITE" id="PS50110">
    <property type="entry name" value="RESPONSE_REGULATORY"/>
    <property type="match status" value="1"/>
</dbReference>
<dbReference type="GO" id="GO:0005829">
    <property type="term" value="C:cytosol"/>
    <property type="evidence" value="ECO:0007669"/>
    <property type="project" value="TreeGrafter"/>
</dbReference>
<dbReference type="InterPro" id="IPR001789">
    <property type="entry name" value="Sig_transdc_resp-reg_receiver"/>
</dbReference>
<evidence type="ECO:0000259" key="8">
    <source>
        <dbReference type="PROSITE" id="PS50110"/>
    </source>
</evidence>
<feature type="domain" description="OmpR/PhoB-type" evidence="9">
    <location>
        <begin position="124"/>
        <end position="224"/>
    </location>
</feature>
<evidence type="ECO:0000313" key="10">
    <source>
        <dbReference type="EMBL" id="GER03322.1"/>
    </source>
</evidence>
<evidence type="ECO:0000313" key="11">
    <source>
        <dbReference type="Proteomes" id="UP000324996"/>
    </source>
</evidence>
<dbReference type="EMBL" id="BKCN01000003">
    <property type="protein sequence ID" value="GER03322.1"/>
    <property type="molecule type" value="Genomic_DNA"/>
</dbReference>
<evidence type="ECO:0000256" key="5">
    <source>
        <dbReference type="ARBA" id="ARBA00023163"/>
    </source>
</evidence>
<keyword evidence="5" id="KW-0804">Transcription</keyword>
<dbReference type="PANTHER" id="PTHR48111:SF22">
    <property type="entry name" value="REGULATOR OF RPOS"/>
    <property type="match status" value="1"/>
</dbReference>
<keyword evidence="3" id="KW-0805">Transcription regulation</keyword>
<organism evidence="10 11">
    <name type="scientific">Iodidimonas nitroreducens</name>
    <dbReference type="NCBI Taxonomy" id="1236968"/>
    <lineage>
        <taxon>Bacteria</taxon>
        <taxon>Pseudomonadati</taxon>
        <taxon>Pseudomonadota</taxon>
        <taxon>Alphaproteobacteria</taxon>
        <taxon>Iodidimonadales</taxon>
        <taxon>Iodidimonadaceae</taxon>
        <taxon>Iodidimonas</taxon>
    </lineage>
</organism>
<comment type="caution">
    <text evidence="6">Lacks conserved residue(s) required for the propagation of feature annotation.</text>
</comment>
<dbReference type="PANTHER" id="PTHR48111">
    <property type="entry name" value="REGULATOR OF RPOS"/>
    <property type="match status" value="1"/>
</dbReference>
<sequence length="269" mass="29719">MRALLFETNPETARSIANAMERAKFPTDLMDPRLLHGLDQEQLGLDAYGAVILGDIACPIDIVATLRQCNLKAAIIPLLPFRNARQSADLLAAGADDVVVKPINGDEMAARIRAILRRGFGENKSNLQIGDLTIFLDGRDPDVKGRRLKLSHREHSIFMHLAQQSGRVVSKESVYNAVYGTVDMLPHDKVIDVYICKLRKKIADATGGQQYIETVYGRGYKFDLPQKTSAGRTRFGKACEQTPAIRLPTMVKAPISIAQISRPQLQKAV</sequence>
<dbReference type="Proteomes" id="UP000324996">
    <property type="component" value="Unassembled WGS sequence"/>
</dbReference>
<protein>
    <submittedName>
        <fullName evidence="10">DNA-binding response regulator</fullName>
    </submittedName>
</protein>
<dbReference type="GO" id="GO:0032993">
    <property type="term" value="C:protein-DNA complex"/>
    <property type="evidence" value="ECO:0007669"/>
    <property type="project" value="TreeGrafter"/>
</dbReference>
<evidence type="ECO:0000259" key="9">
    <source>
        <dbReference type="PROSITE" id="PS51755"/>
    </source>
</evidence>
<dbReference type="GO" id="GO:0000976">
    <property type="term" value="F:transcription cis-regulatory region binding"/>
    <property type="evidence" value="ECO:0007669"/>
    <property type="project" value="TreeGrafter"/>
</dbReference>
<dbReference type="InterPro" id="IPR011006">
    <property type="entry name" value="CheY-like_superfamily"/>
</dbReference>
<dbReference type="Gene3D" id="1.10.10.10">
    <property type="entry name" value="Winged helix-like DNA-binding domain superfamily/Winged helix DNA-binding domain"/>
    <property type="match status" value="1"/>
</dbReference>